<evidence type="ECO:0000313" key="1">
    <source>
        <dbReference type="EMBL" id="DAG06240.1"/>
    </source>
</evidence>
<sequence length="74" mass="8992">MKYYSTSYIRDVMINSGYGKHRLGNFLYRFRENPYYTSRNRLIFAAEIRKMTELTMIQESDGFLENESLTYKIR</sequence>
<name>A0A8S5VHT7_9CAUD</name>
<accession>A0A8S5VHT7</accession>
<protein>
    <submittedName>
        <fullName evidence="1">Uncharacterized protein</fullName>
    </submittedName>
</protein>
<dbReference type="EMBL" id="BK016267">
    <property type="protein sequence ID" value="DAG06240.1"/>
    <property type="molecule type" value="Genomic_DNA"/>
</dbReference>
<proteinExistence type="predicted"/>
<reference evidence="1" key="1">
    <citation type="journal article" date="2021" name="Proc. Natl. Acad. Sci. U.S.A.">
        <title>A Catalog of Tens of Thousands of Viruses from Human Metagenomes Reveals Hidden Associations with Chronic Diseases.</title>
        <authorList>
            <person name="Tisza M.J."/>
            <person name="Buck C.B."/>
        </authorList>
    </citation>
    <scope>NUCLEOTIDE SEQUENCE</scope>
    <source>
        <strain evidence="1">Ct3z32</strain>
    </source>
</reference>
<organism evidence="1">
    <name type="scientific">Siphoviridae sp. ct3z32</name>
    <dbReference type="NCBI Taxonomy" id="2825327"/>
    <lineage>
        <taxon>Viruses</taxon>
        <taxon>Duplodnaviria</taxon>
        <taxon>Heunggongvirae</taxon>
        <taxon>Uroviricota</taxon>
        <taxon>Caudoviricetes</taxon>
    </lineage>
</organism>